<dbReference type="Pfam" id="PF13516">
    <property type="entry name" value="LRR_6"/>
    <property type="match status" value="3"/>
</dbReference>
<dbReference type="PANTHER" id="PTHR24113:SF12">
    <property type="entry name" value="RAN GTPASE-ACTIVATING PROTEIN 1"/>
    <property type="match status" value="1"/>
</dbReference>
<keyword evidence="2" id="KW-0433">Leucine-rich repeat</keyword>
<dbReference type="GO" id="GO:0005829">
    <property type="term" value="C:cytosol"/>
    <property type="evidence" value="ECO:0000318"/>
    <property type="project" value="GO_Central"/>
</dbReference>
<evidence type="ECO:0000256" key="2">
    <source>
        <dbReference type="ARBA" id="ARBA00022614"/>
    </source>
</evidence>
<dbReference type="GO" id="GO:0007165">
    <property type="term" value="P:signal transduction"/>
    <property type="evidence" value="ECO:0007669"/>
    <property type="project" value="InterPro"/>
</dbReference>
<keyword evidence="7" id="KW-1185">Reference proteome</keyword>
<dbReference type="GO" id="GO:0051168">
    <property type="term" value="P:nuclear export"/>
    <property type="evidence" value="ECO:0000318"/>
    <property type="project" value="GO_Central"/>
</dbReference>
<protein>
    <recommendedName>
        <fullName evidence="5">Ran-GTPase activating protein 1 C-terminal domain-containing protein</fullName>
    </recommendedName>
</protein>
<proteinExistence type="predicted"/>
<dbReference type="PANTHER" id="PTHR24113">
    <property type="entry name" value="RAN GTPASE-ACTIVATING PROTEIN 1"/>
    <property type="match status" value="1"/>
</dbReference>
<evidence type="ECO:0000256" key="1">
    <source>
        <dbReference type="ARBA" id="ARBA00022468"/>
    </source>
</evidence>
<dbReference type="eggNOG" id="KOG1909">
    <property type="taxonomic scope" value="Eukaryota"/>
</dbReference>
<dbReference type="InterPro" id="IPR036720">
    <property type="entry name" value="RanGAP1_C_sf"/>
</dbReference>
<dbReference type="SUPFAM" id="SSF52047">
    <property type="entry name" value="RNI-like"/>
    <property type="match status" value="1"/>
</dbReference>
<dbReference type="RefSeq" id="XP_002112851.1">
    <property type="nucleotide sequence ID" value="XM_002112815.1"/>
</dbReference>
<reference evidence="6 7" key="1">
    <citation type="journal article" date="2008" name="Nature">
        <title>The Trichoplax genome and the nature of placozoans.</title>
        <authorList>
            <person name="Srivastava M."/>
            <person name="Begovic E."/>
            <person name="Chapman J."/>
            <person name="Putnam N.H."/>
            <person name="Hellsten U."/>
            <person name="Kawashima T."/>
            <person name="Kuo A."/>
            <person name="Mitros T."/>
            <person name="Salamov A."/>
            <person name="Carpenter M.L."/>
            <person name="Signorovitch A.Y."/>
            <person name="Moreno M.A."/>
            <person name="Kamm K."/>
            <person name="Grimwood J."/>
            <person name="Schmutz J."/>
            <person name="Shapiro H."/>
            <person name="Grigoriev I.V."/>
            <person name="Buss L.W."/>
            <person name="Schierwater B."/>
            <person name="Dellaporta S.L."/>
            <person name="Rokhsar D.S."/>
        </authorList>
    </citation>
    <scope>NUCLEOTIDE SEQUENCE [LARGE SCALE GENOMIC DNA]</scope>
    <source>
        <strain evidence="6 7">Grell-BS-1999</strain>
    </source>
</reference>
<feature type="domain" description="Ran-GTPase activating protein 1 C-terminal" evidence="5">
    <location>
        <begin position="427"/>
        <end position="488"/>
    </location>
</feature>
<dbReference type="HOGENOM" id="CLU_028747_2_0_1"/>
<dbReference type="EMBL" id="DS985245">
    <property type="protein sequence ID" value="EDV24961.1"/>
    <property type="molecule type" value="Genomic_DNA"/>
</dbReference>
<evidence type="ECO:0000259" key="5">
    <source>
        <dbReference type="Pfam" id="PF07834"/>
    </source>
</evidence>
<name>B3RY26_TRIAD</name>
<dbReference type="InParanoid" id="B3RY26"/>
<dbReference type="AlphaFoldDB" id="B3RY26"/>
<keyword evidence="3" id="KW-0677">Repeat</keyword>
<dbReference type="GeneID" id="6754064"/>
<dbReference type="InterPro" id="IPR009109">
    <property type="entry name" value="Ran_GTPase_activating_1_C"/>
</dbReference>
<dbReference type="SUPFAM" id="SSF69099">
    <property type="entry name" value="Ran-GTPase activating protein 1 (RanGAP1), C-terminal domain"/>
    <property type="match status" value="1"/>
</dbReference>
<feature type="region of interest" description="Disordered" evidence="4">
    <location>
        <begin position="369"/>
        <end position="417"/>
    </location>
</feature>
<dbReference type="Proteomes" id="UP000009022">
    <property type="component" value="Unassembled WGS sequence"/>
</dbReference>
<evidence type="ECO:0000256" key="4">
    <source>
        <dbReference type="SAM" id="MobiDB-lite"/>
    </source>
</evidence>
<evidence type="ECO:0000256" key="3">
    <source>
        <dbReference type="ARBA" id="ARBA00022737"/>
    </source>
</evidence>
<keyword evidence="1" id="KW-0343">GTPase activation</keyword>
<dbReference type="Pfam" id="PF07834">
    <property type="entry name" value="RanGAP1_C"/>
    <property type="match status" value="1"/>
</dbReference>
<dbReference type="InterPro" id="IPR027038">
    <property type="entry name" value="RanGap"/>
</dbReference>
<organism evidence="6 7">
    <name type="scientific">Trichoplax adhaerens</name>
    <name type="common">Trichoplax reptans</name>
    <dbReference type="NCBI Taxonomy" id="10228"/>
    <lineage>
        <taxon>Eukaryota</taxon>
        <taxon>Metazoa</taxon>
        <taxon>Placozoa</taxon>
        <taxon>Uniplacotomia</taxon>
        <taxon>Trichoplacea</taxon>
        <taxon>Trichoplacidae</taxon>
        <taxon>Trichoplax</taxon>
    </lineage>
</organism>
<dbReference type="Gene3D" id="1.25.40.200">
    <property type="entry name" value="Ran-GTPase activating protein 1, C-terminal domain"/>
    <property type="match status" value="1"/>
</dbReference>
<feature type="compositionally biased region" description="Basic and acidic residues" evidence="4">
    <location>
        <begin position="388"/>
        <end position="400"/>
    </location>
</feature>
<dbReference type="GO" id="GO:0005634">
    <property type="term" value="C:nucleus"/>
    <property type="evidence" value="ECO:0000318"/>
    <property type="project" value="GO_Central"/>
</dbReference>
<dbReference type="STRING" id="10228.B3RY26"/>
<dbReference type="GO" id="GO:0031267">
    <property type="term" value="F:small GTPase binding"/>
    <property type="evidence" value="ECO:0000318"/>
    <property type="project" value="GO_Central"/>
</dbReference>
<evidence type="ECO:0000313" key="6">
    <source>
        <dbReference type="EMBL" id="EDV24961.1"/>
    </source>
</evidence>
<dbReference type="OMA" id="QQEYFTQ"/>
<dbReference type="InterPro" id="IPR001611">
    <property type="entry name" value="Leu-rich_rpt"/>
</dbReference>
<feature type="compositionally biased region" description="Acidic residues" evidence="4">
    <location>
        <begin position="369"/>
        <end position="386"/>
    </location>
</feature>
<dbReference type="GO" id="GO:0005096">
    <property type="term" value="F:GTPase activator activity"/>
    <property type="evidence" value="ECO:0000318"/>
    <property type="project" value="GO_Central"/>
</dbReference>
<sequence>MTDLTDITNLLSKTKVQQLNEVDFSNKGLKLNNGEDASEVVNAIKQCKDLQALRLSGNTIGVEAAVVIADALKDRKELERAYWSDIFTGRLRSEIPLALESLSKAVFTAQASLVEIDLSDNAFGPDGINAVKSLLSGRPGYTIKTLKLNNNGLGPNGGKILAAALRECYKNSGDKFSLKTFICGRNRLEIAGSEALASAFKIIGTLEDVSMPQNGIKSEGIVPLVCALACNKSLKRLNLNDNIFSQDGSKALAEVSLFCNWFCEKHCRKAMANWPYLQYLNVGDCLLGSDGAIAIANVIEKHNPNLQEVLVDSNDIETDAAIKLATALKNCSSLQKLDINGIEELKHCIEGSVVADSLCSLSDDEGLLDEAEDDSDASDAEEEPGDDTTGKLIEDSELHVTGKSVTPDASPRSLNTHQDFSDYEEISEDKKFRCVVDDLNGPMIALRYVAKQSYFPKQIIPILKAFINKPNEKLDKCGESKHLLMQTLFQPKSPKCV</sequence>
<dbReference type="GO" id="GO:0048471">
    <property type="term" value="C:perinuclear region of cytoplasm"/>
    <property type="evidence" value="ECO:0000318"/>
    <property type="project" value="GO_Central"/>
</dbReference>
<dbReference type="CDD" id="cd00116">
    <property type="entry name" value="LRR_RI"/>
    <property type="match status" value="1"/>
</dbReference>
<accession>B3RY26</accession>
<evidence type="ECO:0000313" key="7">
    <source>
        <dbReference type="Proteomes" id="UP000009022"/>
    </source>
</evidence>
<dbReference type="Gene3D" id="3.80.10.10">
    <property type="entry name" value="Ribonuclease Inhibitor"/>
    <property type="match status" value="1"/>
</dbReference>
<gene>
    <name evidence="6" type="ORF">TRIADDRAFT_56415</name>
</gene>
<dbReference type="KEGG" id="tad:TRIADDRAFT_56415"/>
<dbReference type="SMART" id="SM00368">
    <property type="entry name" value="LRR_RI"/>
    <property type="match status" value="7"/>
</dbReference>
<dbReference type="InterPro" id="IPR032675">
    <property type="entry name" value="LRR_dom_sf"/>
</dbReference>
<dbReference type="CTD" id="6754064"/>
<dbReference type="PhylomeDB" id="B3RY26"/>
<dbReference type="OrthoDB" id="184583at2759"/>